<dbReference type="Gene3D" id="1.20.1280.50">
    <property type="match status" value="1"/>
</dbReference>
<reference evidence="3" key="1">
    <citation type="submission" date="2022-11" db="EMBL/GenBank/DDBJ databases">
        <title>Genome Sequence of Cubamyces cubensis.</title>
        <authorList>
            <person name="Buettner E."/>
        </authorList>
    </citation>
    <scope>NUCLEOTIDE SEQUENCE</scope>
    <source>
        <strain evidence="3">MPL-01</strain>
    </source>
</reference>
<accession>A0AAD7XBN5</accession>
<keyword evidence="1" id="KW-0175">Coiled coil</keyword>
<dbReference type="EMBL" id="JAPEVG010000097">
    <property type="protein sequence ID" value="KAJ8483254.1"/>
    <property type="molecule type" value="Genomic_DNA"/>
</dbReference>
<comment type="caution">
    <text evidence="3">The sequence shown here is derived from an EMBL/GenBank/DDBJ whole genome shotgun (WGS) entry which is preliminary data.</text>
</comment>
<dbReference type="InterPro" id="IPR001810">
    <property type="entry name" value="F-box_dom"/>
</dbReference>
<dbReference type="SUPFAM" id="SSF81383">
    <property type="entry name" value="F-box domain"/>
    <property type="match status" value="1"/>
</dbReference>
<dbReference type="Proteomes" id="UP001215151">
    <property type="component" value="Unassembled WGS sequence"/>
</dbReference>
<evidence type="ECO:0000259" key="2">
    <source>
        <dbReference type="PROSITE" id="PS50181"/>
    </source>
</evidence>
<protein>
    <recommendedName>
        <fullName evidence="2">F-box domain-containing protein</fullName>
    </recommendedName>
</protein>
<gene>
    <name evidence="3" type="ORF">ONZ51_g4828</name>
</gene>
<dbReference type="InterPro" id="IPR036047">
    <property type="entry name" value="F-box-like_dom_sf"/>
</dbReference>
<evidence type="ECO:0000256" key="1">
    <source>
        <dbReference type="SAM" id="Coils"/>
    </source>
</evidence>
<keyword evidence="4" id="KW-1185">Reference proteome</keyword>
<dbReference type="AlphaFoldDB" id="A0AAD7XBN5"/>
<name>A0AAD7XBN5_9APHY</name>
<proteinExistence type="predicted"/>
<evidence type="ECO:0000313" key="4">
    <source>
        <dbReference type="Proteomes" id="UP001215151"/>
    </source>
</evidence>
<organism evidence="3 4">
    <name type="scientific">Trametes cubensis</name>
    <dbReference type="NCBI Taxonomy" id="1111947"/>
    <lineage>
        <taxon>Eukaryota</taxon>
        <taxon>Fungi</taxon>
        <taxon>Dikarya</taxon>
        <taxon>Basidiomycota</taxon>
        <taxon>Agaricomycotina</taxon>
        <taxon>Agaricomycetes</taxon>
        <taxon>Polyporales</taxon>
        <taxon>Polyporaceae</taxon>
        <taxon>Trametes</taxon>
    </lineage>
</organism>
<feature type="domain" description="F-box" evidence="2">
    <location>
        <begin position="34"/>
        <end position="90"/>
    </location>
</feature>
<feature type="coiled-coil region" evidence="1">
    <location>
        <begin position="3"/>
        <end position="30"/>
    </location>
</feature>
<dbReference type="PROSITE" id="PS50181">
    <property type="entry name" value="FBOX"/>
    <property type="match status" value="1"/>
</dbReference>
<dbReference type="Pfam" id="PF12937">
    <property type="entry name" value="F-box-like"/>
    <property type="match status" value="1"/>
</dbReference>
<sequence>MSIEQYIARRDRLVRQKEGLDRELLAISREFNAARPINKLPIEILVDIFQYVQALGYYREKRSWFAVAAVCKHWREVANSSSCGSLWRQVSFKTSAELILRDVFFIGSGTIFLEEWGSPDFITDTIKTSQGRARLLETEYQQIRAGGRAYKSGLQFAHVLEWYAPLIEVLEVHFKLTNEQINYPEYCGDDEVIPEIEPIRVDLSLFPRLQCLSLVAADLEFNPHPHLFLRKLHITEGDWMGMSMDEFLAFISGCVSLEELRLHDFRPTDFAFSDYGEESGYIRKATPTVPVALPTHLRKLQIHDTASYTARILEGVSVSQWTHLSLTIVGYACRNDDGSDYTAVMPLYTALPPDTSYIAVLHCMDSVYVRFDSPTVYHIVARSRQEGHGSVSLTAQVPDKKNDL</sequence>
<evidence type="ECO:0000313" key="3">
    <source>
        <dbReference type="EMBL" id="KAJ8483254.1"/>
    </source>
</evidence>